<evidence type="ECO:0000313" key="1">
    <source>
        <dbReference type="EMBL" id="MDC8638747.1"/>
    </source>
</evidence>
<name>A0A9X4BSF1_9XANT</name>
<dbReference type="Proteomes" id="UP001140230">
    <property type="component" value="Unassembled WGS sequence"/>
</dbReference>
<organism evidence="1 2">
    <name type="scientific">Xanthomonas hortorum pv. hederae</name>
    <dbReference type="NCBI Taxonomy" id="453603"/>
    <lineage>
        <taxon>Bacteria</taxon>
        <taxon>Pseudomonadati</taxon>
        <taxon>Pseudomonadota</taxon>
        <taxon>Gammaproteobacteria</taxon>
        <taxon>Lysobacterales</taxon>
        <taxon>Lysobacteraceae</taxon>
        <taxon>Xanthomonas</taxon>
    </lineage>
</organism>
<dbReference type="AlphaFoldDB" id="A0A9X4BSF1"/>
<sequence>MQGNPRTVVEELPLPVARNGAPYYEIADFPRLESDDTMRVVTDLAECLHGAVLRVQLANGEGNPILSAWLPDARAALAEAWRWLPSHGSQRGGAA</sequence>
<comment type="caution">
    <text evidence="1">The sequence shown here is derived from an EMBL/GenBank/DDBJ whole genome shotgun (WGS) entry which is preliminary data.</text>
</comment>
<accession>A0A9X4BSF1</accession>
<reference evidence="1" key="2">
    <citation type="submission" date="2022-08" db="EMBL/GenBank/DDBJ databases">
        <authorList>
            <person name="Iruegas-Bocardo F."/>
            <person name="Weisberg A.J."/>
            <person name="Riutta E.R."/>
            <person name="Kilday K."/>
            <person name="Bonkowski J.C."/>
            <person name="Creswell T."/>
            <person name="Daughtrey M.L."/>
            <person name="Rane K."/>
            <person name="Grunwald N.J."/>
            <person name="Chang J.H."/>
            <person name="Putnam M.L."/>
        </authorList>
    </citation>
    <scope>NUCLEOTIDE SEQUENCE</scope>
    <source>
        <strain evidence="1">22-338</strain>
    </source>
</reference>
<reference evidence="1" key="1">
    <citation type="journal article" date="2022" name="Phytopathology">
        <title>Whole genome sequencing-based tracing of a 2022 introduction and outbreak of Xanthomonas hortorum pv. pelargonii.</title>
        <authorList>
            <person name="Iruegas Bocardo F."/>
            <person name="Weisberg A.J."/>
            <person name="Riutta E.R."/>
            <person name="Kilday K.B."/>
            <person name="Bonkowski J.C."/>
            <person name="Creswell T.C."/>
            <person name="Daughtrey M."/>
            <person name="Rane K.K."/>
            <person name="Grunwald N.J."/>
            <person name="Chang J.H."/>
            <person name="Putnam M."/>
        </authorList>
    </citation>
    <scope>NUCLEOTIDE SEQUENCE</scope>
    <source>
        <strain evidence="1">22-338</strain>
    </source>
</reference>
<proteinExistence type="predicted"/>
<gene>
    <name evidence="1" type="ORF">NY667_13225</name>
</gene>
<evidence type="ECO:0000313" key="2">
    <source>
        <dbReference type="Proteomes" id="UP001140230"/>
    </source>
</evidence>
<dbReference type="EMBL" id="JANWTP010000040">
    <property type="protein sequence ID" value="MDC8638747.1"/>
    <property type="molecule type" value="Genomic_DNA"/>
</dbReference>
<protein>
    <submittedName>
        <fullName evidence="1">Uncharacterized protein</fullName>
    </submittedName>
</protein>
<dbReference type="RefSeq" id="WP_104549209.1">
    <property type="nucleotide sequence ID" value="NZ_CP168173.1"/>
</dbReference>